<feature type="transmembrane region" description="Helical" evidence="8">
    <location>
        <begin position="241"/>
        <end position="263"/>
    </location>
</feature>
<evidence type="ECO:0000256" key="4">
    <source>
        <dbReference type="ARBA" id="ARBA00023040"/>
    </source>
</evidence>
<feature type="transmembrane region" description="Helical" evidence="8">
    <location>
        <begin position="27"/>
        <end position="51"/>
    </location>
</feature>
<evidence type="ECO:0000256" key="2">
    <source>
        <dbReference type="ARBA" id="ARBA00022692"/>
    </source>
</evidence>
<evidence type="ECO:0000313" key="10">
    <source>
        <dbReference type="EnsemblMetazoa" id="CLYHEMP000678.1"/>
    </source>
</evidence>
<accession>A0A7M5UZ71</accession>
<dbReference type="GO" id="GO:0005886">
    <property type="term" value="C:plasma membrane"/>
    <property type="evidence" value="ECO:0007669"/>
    <property type="project" value="TreeGrafter"/>
</dbReference>
<evidence type="ECO:0000256" key="7">
    <source>
        <dbReference type="ARBA" id="ARBA00023224"/>
    </source>
</evidence>
<feature type="domain" description="G-protein coupled receptors family 1 profile" evidence="9">
    <location>
        <begin position="43"/>
        <end position="303"/>
    </location>
</feature>
<keyword evidence="7" id="KW-0807">Transducer</keyword>
<evidence type="ECO:0000256" key="6">
    <source>
        <dbReference type="ARBA" id="ARBA00023170"/>
    </source>
</evidence>
<evidence type="ECO:0000259" key="9">
    <source>
        <dbReference type="PROSITE" id="PS50262"/>
    </source>
</evidence>
<keyword evidence="11" id="KW-1185">Reference proteome</keyword>
<evidence type="ECO:0000256" key="5">
    <source>
        <dbReference type="ARBA" id="ARBA00023136"/>
    </source>
</evidence>
<evidence type="ECO:0000256" key="3">
    <source>
        <dbReference type="ARBA" id="ARBA00022989"/>
    </source>
</evidence>
<name>A0A7M5UZ71_9CNID</name>
<reference evidence="10" key="1">
    <citation type="submission" date="2021-01" db="UniProtKB">
        <authorList>
            <consortium name="EnsemblMetazoa"/>
        </authorList>
    </citation>
    <scope>IDENTIFICATION</scope>
</reference>
<dbReference type="InterPro" id="IPR000276">
    <property type="entry name" value="GPCR_Rhodpsn"/>
</dbReference>
<organism evidence="10 11">
    <name type="scientific">Clytia hemisphaerica</name>
    <dbReference type="NCBI Taxonomy" id="252671"/>
    <lineage>
        <taxon>Eukaryota</taxon>
        <taxon>Metazoa</taxon>
        <taxon>Cnidaria</taxon>
        <taxon>Hydrozoa</taxon>
        <taxon>Hydroidolina</taxon>
        <taxon>Leptothecata</taxon>
        <taxon>Obeliida</taxon>
        <taxon>Clytiidae</taxon>
        <taxon>Clytia</taxon>
    </lineage>
</organism>
<protein>
    <recommendedName>
        <fullName evidence="9">G-protein coupled receptors family 1 profile domain-containing protein</fullName>
    </recommendedName>
</protein>
<dbReference type="GeneID" id="136800279"/>
<dbReference type="CDD" id="cd00637">
    <property type="entry name" value="7tm_classA_rhodopsin-like"/>
    <property type="match status" value="1"/>
</dbReference>
<dbReference type="OrthoDB" id="5987936at2759"/>
<feature type="transmembrane region" description="Helical" evidence="8">
    <location>
        <begin position="145"/>
        <end position="164"/>
    </location>
</feature>
<keyword evidence="3 8" id="KW-1133">Transmembrane helix</keyword>
<proteinExistence type="predicted"/>
<dbReference type="AlphaFoldDB" id="A0A7M5UZ71"/>
<keyword evidence="2 8" id="KW-0812">Transmembrane</keyword>
<keyword evidence="4" id="KW-0297">G-protein coupled receptor</keyword>
<feature type="transmembrane region" description="Helical" evidence="8">
    <location>
        <begin position="63"/>
        <end position="86"/>
    </location>
</feature>
<dbReference type="PRINTS" id="PR00237">
    <property type="entry name" value="GPCRRHODOPSN"/>
</dbReference>
<evidence type="ECO:0000313" key="11">
    <source>
        <dbReference type="Proteomes" id="UP000594262"/>
    </source>
</evidence>
<dbReference type="PANTHER" id="PTHR45695">
    <property type="entry name" value="LEUCOKININ RECEPTOR-RELATED"/>
    <property type="match status" value="1"/>
</dbReference>
<keyword evidence="6" id="KW-0675">Receptor</keyword>
<comment type="subcellular location">
    <subcellularLocation>
        <location evidence="1">Membrane</location>
        <topology evidence="1">Multi-pass membrane protein</topology>
    </subcellularLocation>
</comment>
<dbReference type="Pfam" id="PF00001">
    <property type="entry name" value="7tm_1"/>
    <property type="match status" value="1"/>
</dbReference>
<feature type="transmembrane region" description="Helical" evidence="8">
    <location>
        <begin position="191"/>
        <end position="212"/>
    </location>
</feature>
<evidence type="ECO:0000256" key="8">
    <source>
        <dbReference type="SAM" id="Phobius"/>
    </source>
</evidence>
<dbReference type="RefSeq" id="XP_066913000.1">
    <property type="nucleotide sequence ID" value="XM_067056899.1"/>
</dbReference>
<sequence length="353" mass="40961">MLNNTTTRSTPIPNQQQNGHQIHIIDYIITIIYVFVLLIGVIGNLMVCLYFRLENTRLKHLQTLIFCLAFSDLCASFTNPILFIYLQLTHNREWHFGIIGCKLFPLTWRVFSSISCGIIMVINIDRGIALKMPFRDPPKKKHVRWLVAGIALIAVLMETPYLAFSEVVPYKGAYACRVPRVSVPEYGYPKLIFSLFRVCLYLSVFMATSIIIRRELYEKESLQSMFQKQLRHHENNHVMKMLFMVALVFIVTVFPRELFHIIYTISWLMPKNAGIMVNPTLVYLNSFFTCLLCSNTFCNVLIYAKLHHKFRKTVLSSFTTSFGMSRAGNNNCEIPNKRSKMLCWKEEKNVSNV</sequence>
<feature type="transmembrane region" description="Helical" evidence="8">
    <location>
        <begin position="106"/>
        <end position="124"/>
    </location>
</feature>
<dbReference type="InterPro" id="IPR017452">
    <property type="entry name" value="GPCR_Rhodpsn_7TM"/>
</dbReference>
<dbReference type="EnsemblMetazoa" id="CLYHEMT000678.1">
    <property type="protein sequence ID" value="CLYHEMP000678.1"/>
    <property type="gene ID" value="CLYHEMG000678"/>
</dbReference>
<dbReference type="Proteomes" id="UP000594262">
    <property type="component" value="Unplaced"/>
</dbReference>
<keyword evidence="5 8" id="KW-0472">Membrane</keyword>
<dbReference type="SUPFAM" id="SSF81321">
    <property type="entry name" value="Family A G protein-coupled receptor-like"/>
    <property type="match status" value="1"/>
</dbReference>
<dbReference type="PANTHER" id="PTHR45695:SF9">
    <property type="entry name" value="LEUCOKININ RECEPTOR"/>
    <property type="match status" value="1"/>
</dbReference>
<dbReference type="Gene3D" id="1.20.1070.10">
    <property type="entry name" value="Rhodopsin 7-helix transmembrane proteins"/>
    <property type="match status" value="1"/>
</dbReference>
<evidence type="ECO:0000256" key="1">
    <source>
        <dbReference type="ARBA" id="ARBA00004141"/>
    </source>
</evidence>
<dbReference type="GO" id="GO:0004930">
    <property type="term" value="F:G protein-coupled receptor activity"/>
    <property type="evidence" value="ECO:0007669"/>
    <property type="project" value="UniProtKB-KW"/>
</dbReference>
<dbReference type="PROSITE" id="PS50262">
    <property type="entry name" value="G_PROTEIN_RECEP_F1_2"/>
    <property type="match status" value="1"/>
</dbReference>
<feature type="transmembrane region" description="Helical" evidence="8">
    <location>
        <begin position="283"/>
        <end position="304"/>
    </location>
</feature>